<comment type="caution">
    <text evidence="2">The sequence shown here is derived from an EMBL/GenBank/DDBJ whole genome shotgun (WGS) entry which is preliminary data.</text>
</comment>
<dbReference type="EMBL" id="AJWZ01011723">
    <property type="protein sequence ID" value="EKC44272.1"/>
    <property type="molecule type" value="Genomic_DNA"/>
</dbReference>
<feature type="coiled-coil region" evidence="1">
    <location>
        <begin position="27"/>
        <end position="54"/>
    </location>
</feature>
<name>K1R590_9ZZZZ</name>
<keyword evidence="1" id="KW-0175">Coiled coil</keyword>
<evidence type="ECO:0000256" key="1">
    <source>
        <dbReference type="SAM" id="Coils"/>
    </source>
</evidence>
<proteinExistence type="predicted"/>
<gene>
    <name evidence="2" type="ORF">OBE_17567</name>
</gene>
<organism evidence="2">
    <name type="scientific">human gut metagenome</name>
    <dbReference type="NCBI Taxonomy" id="408170"/>
    <lineage>
        <taxon>unclassified sequences</taxon>
        <taxon>metagenomes</taxon>
        <taxon>organismal metagenomes</taxon>
    </lineage>
</organism>
<accession>K1R590</accession>
<protein>
    <submittedName>
        <fullName evidence="2">Uncharacterized protein</fullName>
    </submittedName>
</protein>
<dbReference type="AlphaFoldDB" id="K1R590"/>
<reference evidence="2" key="1">
    <citation type="journal article" date="2013" name="Environ. Microbiol.">
        <title>Microbiota from the distal guts of lean and obese adolescents exhibit partial functional redundancy besides clear differences in community structure.</title>
        <authorList>
            <person name="Ferrer M."/>
            <person name="Ruiz A."/>
            <person name="Lanza F."/>
            <person name="Haange S.B."/>
            <person name="Oberbach A."/>
            <person name="Till H."/>
            <person name="Bargiela R."/>
            <person name="Campoy C."/>
            <person name="Segura M.T."/>
            <person name="Richter M."/>
            <person name="von Bergen M."/>
            <person name="Seifert J."/>
            <person name="Suarez A."/>
        </authorList>
    </citation>
    <scope>NUCLEOTIDE SEQUENCE</scope>
</reference>
<sequence length="121" mass="13514">MSTELLLAIIGITAAPVTSWLASKLTRQKYNTEIARLRAEVAAARADANRKELENVRVGNEIIMQNIVHPLEVQVKRLNTNVSRLEKAVGKISLCPHAADCPVSHELRKHKECDDPEHDDK</sequence>
<evidence type="ECO:0000313" key="2">
    <source>
        <dbReference type="EMBL" id="EKC44272.1"/>
    </source>
</evidence>